<dbReference type="PROSITE" id="PS51371">
    <property type="entry name" value="CBS"/>
    <property type="match status" value="2"/>
</dbReference>
<dbReference type="PANTHER" id="PTHR43080:SF2">
    <property type="entry name" value="CBS DOMAIN-CONTAINING PROTEIN"/>
    <property type="match status" value="1"/>
</dbReference>
<evidence type="ECO:0000256" key="1">
    <source>
        <dbReference type="ARBA" id="ARBA00023122"/>
    </source>
</evidence>
<dbReference type="SMART" id="SM00116">
    <property type="entry name" value="CBS"/>
    <property type="match status" value="2"/>
</dbReference>
<dbReference type="Gene3D" id="3.10.580.10">
    <property type="entry name" value="CBS-domain"/>
    <property type="match status" value="1"/>
</dbReference>
<protein>
    <submittedName>
        <fullName evidence="4">CBS domain-containing protein</fullName>
    </submittedName>
</protein>
<evidence type="ECO:0000256" key="2">
    <source>
        <dbReference type="PROSITE-ProRule" id="PRU00703"/>
    </source>
</evidence>
<keyword evidence="5" id="KW-1185">Reference proteome</keyword>
<dbReference type="Pfam" id="PF00571">
    <property type="entry name" value="CBS"/>
    <property type="match status" value="2"/>
</dbReference>
<reference evidence="4 5" key="1">
    <citation type="submission" date="2019-12" db="EMBL/GenBank/DDBJ databases">
        <title>Genomic-based taxomic classification of the family Erythrobacteraceae.</title>
        <authorList>
            <person name="Xu L."/>
        </authorList>
    </citation>
    <scope>NUCLEOTIDE SEQUENCE [LARGE SCALE GENOMIC DNA]</scope>
    <source>
        <strain evidence="4 5">S36</strain>
    </source>
</reference>
<accession>A0A6I4TS61</accession>
<dbReference type="InterPro" id="IPR000644">
    <property type="entry name" value="CBS_dom"/>
</dbReference>
<organism evidence="4 5">
    <name type="scientific">Croceibacterium xixiisoli</name>
    <dbReference type="NCBI Taxonomy" id="1476466"/>
    <lineage>
        <taxon>Bacteria</taxon>
        <taxon>Pseudomonadati</taxon>
        <taxon>Pseudomonadota</taxon>
        <taxon>Alphaproteobacteria</taxon>
        <taxon>Sphingomonadales</taxon>
        <taxon>Erythrobacteraceae</taxon>
        <taxon>Croceibacterium</taxon>
    </lineage>
</organism>
<dbReference type="OrthoDB" id="9807125at2"/>
<gene>
    <name evidence="4" type="ORF">GRI97_00410</name>
</gene>
<dbReference type="InterPro" id="IPR046342">
    <property type="entry name" value="CBS_dom_sf"/>
</dbReference>
<dbReference type="CDD" id="cd04623">
    <property type="entry name" value="CBS_pair_bac_euk"/>
    <property type="match status" value="1"/>
</dbReference>
<dbReference type="InterPro" id="IPR044725">
    <property type="entry name" value="CBSX3_CBS_dom"/>
</dbReference>
<feature type="domain" description="CBS" evidence="3">
    <location>
        <begin position="75"/>
        <end position="133"/>
    </location>
</feature>
<dbReference type="RefSeq" id="WP_161389191.1">
    <property type="nucleotide sequence ID" value="NZ_JBHSCP010000001.1"/>
</dbReference>
<name>A0A6I4TS61_9SPHN</name>
<dbReference type="PANTHER" id="PTHR43080">
    <property type="entry name" value="CBS DOMAIN-CONTAINING PROTEIN CBSX3, MITOCHONDRIAL"/>
    <property type="match status" value="1"/>
</dbReference>
<comment type="caution">
    <text evidence="4">The sequence shown here is derived from an EMBL/GenBank/DDBJ whole genome shotgun (WGS) entry which is preliminary data.</text>
</comment>
<dbReference type="InterPro" id="IPR051257">
    <property type="entry name" value="Diverse_CBS-Domain"/>
</dbReference>
<keyword evidence="1 2" id="KW-0129">CBS domain</keyword>
<sequence length="142" mass="15493">MTIARILANRDRPVISCTPKHSVLDVARMLAEHRIGAMPVVDNGAVCGIFSERDLSYCVARDGDAALYRAIGEVMTTPPITVTPDTTVLVALSLMTRRRIRHLPVVESGQMLGFISIGDLVAHRIALIEGEAQAMREYIHSA</sequence>
<dbReference type="SUPFAM" id="SSF54631">
    <property type="entry name" value="CBS-domain pair"/>
    <property type="match status" value="1"/>
</dbReference>
<dbReference type="AlphaFoldDB" id="A0A6I4TS61"/>
<feature type="domain" description="CBS" evidence="3">
    <location>
        <begin position="8"/>
        <end position="67"/>
    </location>
</feature>
<evidence type="ECO:0000259" key="3">
    <source>
        <dbReference type="PROSITE" id="PS51371"/>
    </source>
</evidence>
<proteinExistence type="predicted"/>
<evidence type="ECO:0000313" key="5">
    <source>
        <dbReference type="Proteomes" id="UP000469430"/>
    </source>
</evidence>
<evidence type="ECO:0000313" key="4">
    <source>
        <dbReference type="EMBL" id="MXO97448.1"/>
    </source>
</evidence>
<dbReference type="Proteomes" id="UP000469430">
    <property type="component" value="Unassembled WGS sequence"/>
</dbReference>
<dbReference type="EMBL" id="WTYJ01000001">
    <property type="protein sequence ID" value="MXO97448.1"/>
    <property type="molecule type" value="Genomic_DNA"/>
</dbReference>